<dbReference type="GeneID" id="92793857"/>
<gene>
    <name evidence="2" type="ORF">DWZ83_03765</name>
    <name evidence="1" type="ORF">KHZ85_00965</name>
</gene>
<keyword evidence="1" id="KW-0675">Receptor</keyword>
<dbReference type="InterPro" id="IPR015867">
    <property type="entry name" value="N-reg_PII/ATP_PRibTrfase_C"/>
</dbReference>
<dbReference type="RefSeq" id="WP_004800426.1">
    <property type="nucleotide sequence ID" value="NZ_CABKNA010000002.1"/>
</dbReference>
<accession>A0A415PKR9</accession>
<dbReference type="SUPFAM" id="SSF54913">
    <property type="entry name" value="GlnB-like"/>
    <property type="match status" value="1"/>
</dbReference>
<dbReference type="OrthoDB" id="9794275at2"/>
<dbReference type="Gene3D" id="3.30.70.120">
    <property type="match status" value="1"/>
</dbReference>
<proteinExistence type="predicted"/>
<dbReference type="AlphaFoldDB" id="A0A415PKR9"/>
<dbReference type="Proteomes" id="UP000284868">
    <property type="component" value="Unassembled WGS sequence"/>
</dbReference>
<dbReference type="Proteomes" id="UP000753219">
    <property type="component" value="Unassembled WGS sequence"/>
</dbReference>
<dbReference type="EMBL" id="JAGZMZ010000002">
    <property type="protein sequence ID" value="MBS4883331.1"/>
    <property type="molecule type" value="Genomic_DNA"/>
</dbReference>
<comment type="caution">
    <text evidence="2">The sequence shown here is derived from an EMBL/GenBank/DDBJ whole genome shotgun (WGS) entry which is preliminary data.</text>
</comment>
<dbReference type="InterPro" id="IPR010375">
    <property type="entry name" value="CdAMP_rec"/>
</dbReference>
<reference evidence="1" key="2">
    <citation type="submission" date="2021-02" db="EMBL/GenBank/DDBJ databases">
        <title>Infant gut strain persistence is associated with maternal origin, phylogeny, and functional potential including surface adhesion and iron acquisition.</title>
        <authorList>
            <person name="Lou Y.C."/>
        </authorList>
    </citation>
    <scope>NUCLEOTIDE SEQUENCE</scope>
    <source>
        <strain evidence="1">L3_108_103G1_dasL3_108_103G1_concoct_2</strain>
    </source>
</reference>
<dbReference type="PANTHER" id="PTHR38456:SF1">
    <property type="entry name" value="CYCLIC DI-AMP RECEPTOR A"/>
    <property type="match status" value="1"/>
</dbReference>
<organism evidence="2 3">
    <name type="scientific">Amedibacillus dolichus</name>
    <dbReference type="NCBI Taxonomy" id="31971"/>
    <lineage>
        <taxon>Bacteria</taxon>
        <taxon>Bacillati</taxon>
        <taxon>Bacillota</taxon>
        <taxon>Erysipelotrichia</taxon>
        <taxon>Erysipelotrichales</taxon>
        <taxon>Erysipelotrichaceae</taxon>
        <taxon>Amedibacillus</taxon>
    </lineage>
</organism>
<dbReference type="Pfam" id="PF06153">
    <property type="entry name" value="CdAMP_rec"/>
    <property type="match status" value="1"/>
</dbReference>
<evidence type="ECO:0000313" key="1">
    <source>
        <dbReference type="EMBL" id="MBS4883331.1"/>
    </source>
</evidence>
<keyword evidence="3" id="KW-1185">Reference proteome</keyword>
<sequence>MKLLVVMAGDDYAQPISDCVIEGGYHATTIGSSGEFLQYGKTVMLIGVENNQVQEVVTMIEKLNCHEEVEIYVIPAYDFFKTQKV</sequence>
<name>A0A415PKR9_9FIRM</name>
<dbReference type="PANTHER" id="PTHR38456">
    <property type="entry name" value="CYCLIC DI-AMP RECEPTOR A"/>
    <property type="match status" value="1"/>
</dbReference>
<evidence type="ECO:0000313" key="2">
    <source>
        <dbReference type="EMBL" id="RHM13305.1"/>
    </source>
</evidence>
<evidence type="ECO:0000313" key="3">
    <source>
        <dbReference type="Proteomes" id="UP000284868"/>
    </source>
</evidence>
<dbReference type="EMBL" id="QRPK01000012">
    <property type="protein sequence ID" value="RHM13305.1"/>
    <property type="molecule type" value="Genomic_DNA"/>
</dbReference>
<dbReference type="InterPro" id="IPR011322">
    <property type="entry name" value="N-reg_PII-like_a/b"/>
</dbReference>
<reference evidence="2 3" key="1">
    <citation type="submission" date="2018-08" db="EMBL/GenBank/DDBJ databases">
        <title>A genome reference for cultivated species of the human gut microbiota.</title>
        <authorList>
            <person name="Zou Y."/>
            <person name="Xue W."/>
            <person name="Luo G."/>
        </authorList>
    </citation>
    <scope>NUCLEOTIDE SEQUENCE [LARGE SCALE GENOMIC DNA]</scope>
    <source>
        <strain evidence="2 3">AF35-6BH</strain>
    </source>
</reference>
<protein>
    <submittedName>
        <fullName evidence="1">Cyclic-di-AMP receptor</fullName>
    </submittedName>
</protein>